<evidence type="ECO:0000256" key="2">
    <source>
        <dbReference type="ARBA" id="ARBA00022827"/>
    </source>
</evidence>
<feature type="transmembrane region" description="Helical" evidence="3">
    <location>
        <begin position="12"/>
        <end position="36"/>
    </location>
</feature>
<protein>
    <recommendedName>
        <fullName evidence="4">FAD-binding PCMH-type domain-containing protein</fullName>
    </recommendedName>
</protein>
<dbReference type="EMBL" id="BIXY01000155">
    <property type="protein sequence ID" value="GCF11845.1"/>
    <property type="molecule type" value="Genomic_DNA"/>
</dbReference>
<dbReference type="InterPro" id="IPR006094">
    <property type="entry name" value="Oxid_FAD_bind_N"/>
</dbReference>
<dbReference type="InterPro" id="IPR016164">
    <property type="entry name" value="FAD-linked_Oxase-like_C"/>
</dbReference>
<keyword evidence="2" id="KW-0274">FAD</keyword>
<dbReference type="SUPFAM" id="SSF56176">
    <property type="entry name" value="FAD-binding/transporter-associated domain-like"/>
    <property type="match status" value="1"/>
</dbReference>
<dbReference type="PROSITE" id="PS51387">
    <property type="entry name" value="FAD_PCMH"/>
    <property type="match status" value="1"/>
</dbReference>
<accession>A0A5A5TKP4</accession>
<evidence type="ECO:0000313" key="6">
    <source>
        <dbReference type="Proteomes" id="UP000322530"/>
    </source>
</evidence>
<evidence type="ECO:0000313" key="5">
    <source>
        <dbReference type="EMBL" id="GCF11845.1"/>
    </source>
</evidence>
<evidence type="ECO:0000256" key="3">
    <source>
        <dbReference type="SAM" id="Phobius"/>
    </source>
</evidence>
<name>A0A5A5TKP4_9CHLR</name>
<feature type="domain" description="FAD-binding PCMH-type" evidence="4">
    <location>
        <begin position="201"/>
        <end position="372"/>
    </location>
</feature>
<dbReference type="InterPro" id="IPR016166">
    <property type="entry name" value="FAD-bd_PCMH"/>
</dbReference>
<evidence type="ECO:0000259" key="4">
    <source>
        <dbReference type="PROSITE" id="PS51387"/>
    </source>
</evidence>
<dbReference type="RefSeq" id="WP_149404636.1">
    <property type="nucleotide sequence ID" value="NZ_BIXY01000155.1"/>
</dbReference>
<dbReference type="AlphaFoldDB" id="A0A5A5TKP4"/>
<dbReference type="Gene3D" id="3.30.465.10">
    <property type="match status" value="1"/>
</dbReference>
<dbReference type="Pfam" id="PF01565">
    <property type="entry name" value="FAD_binding_4"/>
    <property type="match status" value="1"/>
</dbReference>
<dbReference type="SUPFAM" id="SSF55103">
    <property type="entry name" value="FAD-linked oxidases, C-terminal domain"/>
    <property type="match status" value="1"/>
</dbReference>
<feature type="transmembrane region" description="Helical" evidence="3">
    <location>
        <begin position="142"/>
        <end position="165"/>
    </location>
</feature>
<organism evidence="5 6">
    <name type="scientific">Dictyobacter arantiisoli</name>
    <dbReference type="NCBI Taxonomy" id="2014874"/>
    <lineage>
        <taxon>Bacteria</taxon>
        <taxon>Bacillati</taxon>
        <taxon>Chloroflexota</taxon>
        <taxon>Ktedonobacteria</taxon>
        <taxon>Ktedonobacterales</taxon>
        <taxon>Dictyobacteraceae</taxon>
        <taxon>Dictyobacter</taxon>
    </lineage>
</organism>
<gene>
    <name evidence="5" type="ORF">KDI_54090</name>
</gene>
<keyword evidence="3" id="KW-1133">Transmembrane helix</keyword>
<dbReference type="Proteomes" id="UP000322530">
    <property type="component" value="Unassembled WGS sequence"/>
</dbReference>
<feature type="transmembrane region" description="Helical" evidence="3">
    <location>
        <begin position="72"/>
        <end position="95"/>
    </location>
</feature>
<sequence>MSSFRTASRWHAVFQVQMCVLFSVGSLCLLLTWIFFDFFRGLSWLDGYAWLPLAVLLGILALLMSRQWASTLLSLALVLATLSGLAYLLLGIGALALPPSLILTGAIILLLLLNGGVIYLTRRVQRDTRQAVPPVQRQRRSFLGLLTRTSLAVALGGIFIKAYLWDDPSRQWLLTDLVRQESHKLTLAAPEQLQLTDASHLNSSRVAEIRRPETLAEVIKAVKDAQAGQRKISLSGIRHSMGGQALGLNTLHLDMTHLDSVHYNMDNQTVTVGPGATWEQIQEVLSPHGRAVMVMQDSNIFSVGGSLSVNAHGKDPRYGSLIESVNFIKLLGADGQEVFCDRTQNQELFTAAIGGFGLFGIITEINLQTTQNTYFAFSLKSVPTHAVIDNLEILSKNPANRLLEAHLSVDAEHFLTESLIFTYTETSSAQQPGDELDGENSIWLRKVVFQASRASNFGKYFRWEMEKYVSPLVEPASISRNTAMAVPVRFLQNPDPHSTDILQEYFVPIERSNAFLATYKQLLKKYQIDLLNVTIRRVKQDTSALVSYAQQDMYGFVVYYKIRQNSPDIPTLQNFTRELIDYLISIQARYYLCYGGYYTPAQLTSMYPTIKTLFALKARHDPQQLFTSIWYEHYYRSISS</sequence>
<dbReference type="PANTHER" id="PTHR43762">
    <property type="entry name" value="L-GULONOLACTONE OXIDASE"/>
    <property type="match status" value="1"/>
</dbReference>
<keyword evidence="6" id="KW-1185">Reference proteome</keyword>
<dbReference type="InterPro" id="IPR010031">
    <property type="entry name" value="FAD_lactone_oxidase-like"/>
</dbReference>
<dbReference type="GO" id="GO:0016899">
    <property type="term" value="F:oxidoreductase activity, acting on the CH-OH group of donors, oxygen as acceptor"/>
    <property type="evidence" value="ECO:0007669"/>
    <property type="project" value="InterPro"/>
</dbReference>
<keyword evidence="3" id="KW-0472">Membrane</keyword>
<dbReference type="GO" id="GO:0071949">
    <property type="term" value="F:FAD binding"/>
    <property type="evidence" value="ECO:0007669"/>
    <property type="project" value="InterPro"/>
</dbReference>
<reference evidence="5 6" key="1">
    <citation type="submission" date="2019-01" db="EMBL/GenBank/DDBJ databases">
        <title>Draft genome sequence of Dictyobacter sp. Uno17.</title>
        <authorList>
            <person name="Wang C.M."/>
            <person name="Zheng Y."/>
            <person name="Sakai Y."/>
            <person name="Abe K."/>
            <person name="Yokota A."/>
            <person name="Yabe S."/>
        </authorList>
    </citation>
    <scope>NUCLEOTIDE SEQUENCE [LARGE SCALE GENOMIC DNA]</scope>
    <source>
        <strain evidence="5 6">Uno17</strain>
    </source>
</reference>
<evidence type="ECO:0000256" key="1">
    <source>
        <dbReference type="ARBA" id="ARBA00022630"/>
    </source>
</evidence>
<comment type="caution">
    <text evidence="5">The sequence shown here is derived from an EMBL/GenBank/DDBJ whole genome shotgun (WGS) entry which is preliminary data.</text>
</comment>
<dbReference type="PANTHER" id="PTHR43762:SF1">
    <property type="entry name" value="D-ARABINONO-1,4-LACTONE OXIDASE"/>
    <property type="match status" value="1"/>
</dbReference>
<dbReference type="InterPro" id="IPR036318">
    <property type="entry name" value="FAD-bd_PCMH-like_sf"/>
</dbReference>
<dbReference type="OrthoDB" id="9768764at2"/>
<keyword evidence="1" id="KW-0285">Flavoprotein</keyword>
<proteinExistence type="predicted"/>
<feature type="transmembrane region" description="Helical" evidence="3">
    <location>
        <begin position="48"/>
        <end position="65"/>
    </location>
</feature>
<feature type="transmembrane region" description="Helical" evidence="3">
    <location>
        <begin position="101"/>
        <end position="121"/>
    </location>
</feature>
<dbReference type="InterPro" id="IPR016169">
    <property type="entry name" value="FAD-bd_PCMH_sub2"/>
</dbReference>
<keyword evidence="3" id="KW-0812">Transmembrane</keyword>